<comment type="caution">
    <text evidence="9">The sequence shown here is derived from an EMBL/GenBank/DDBJ whole genome shotgun (WGS) entry which is preliminary data.</text>
</comment>
<evidence type="ECO:0000259" key="8">
    <source>
        <dbReference type="PROSITE" id="PS50125"/>
    </source>
</evidence>
<dbReference type="GO" id="GO:0007168">
    <property type="term" value="P:receptor guanylyl cyclase signaling pathway"/>
    <property type="evidence" value="ECO:0007669"/>
    <property type="project" value="TreeGrafter"/>
</dbReference>
<evidence type="ECO:0000256" key="4">
    <source>
        <dbReference type="ARBA" id="ARBA00022989"/>
    </source>
</evidence>
<feature type="domain" description="Guanylate cyclase" evidence="8">
    <location>
        <begin position="115"/>
        <end position="216"/>
    </location>
</feature>
<evidence type="ECO:0000313" key="9">
    <source>
        <dbReference type="EMBL" id="OQV12169.1"/>
    </source>
</evidence>
<organism evidence="9 10">
    <name type="scientific">Hypsibius exemplaris</name>
    <name type="common">Freshwater tardigrade</name>
    <dbReference type="NCBI Taxonomy" id="2072580"/>
    <lineage>
        <taxon>Eukaryota</taxon>
        <taxon>Metazoa</taxon>
        <taxon>Ecdysozoa</taxon>
        <taxon>Tardigrada</taxon>
        <taxon>Eutardigrada</taxon>
        <taxon>Parachela</taxon>
        <taxon>Hypsibioidea</taxon>
        <taxon>Hypsibiidae</taxon>
        <taxon>Hypsibius</taxon>
    </lineage>
</organism>
<keyword evidence="5" id="KW-0472">Membrane</keyword>
<protein>
    <submittedName>
        <fullName evidence="9">Atrial natriuretic peptide receptor 1</fullName>
    </submittedName>
</protein>
<evidence type="ECO:0000256" key="7">
    <source>
        <dbReference type="ARBA" id="ARBA00023239"/>
    </source>
</evidence>
<keyword evidence="7" id="KW-0456">Lyase</keyword>
<evidence type="ECO:0000256" key="6">
    <source>
        <dbReference type="ARBA" id="ARBA00023180"/>
    </source>
</evidence>
<dbReference type="CDD" id="cd07302">
    <property type="entry name" value="CHD"/>
    <property type="match status" value="1"/>
</dbReference>
<dbReference type="GO" id="GO:0004383">
    <property type="term" value="F:guanylate cyclase activity"/>
    <property type="evidence" value="ECO:0007669"/>
    <property type="project" value="TreeGrafter"/>
</dbReference>
<dbReference type="InterPro" id="IPR029787">
    <property type="entry name" value="Nucleotide_cyclase"/>
</dbReference>
<dbReference type="Proteomes" id="UP000192578">
    <property type="component" value="Unassembled WGS sequence"/>
</dbReference>
<dbReference type="OrthoDB" id="1890790at2759"/>
<keyword evidence="2" id="KW-0812">Transmembrane</keyword>
<dbReference type="PANTHER" id="PTHR11920">
    <property type="entry name" value="GUANYLYL CYCLASE"/>
    <property type="match status" value="1"/>
</dbReference>
<comment type="subcellular location">
    <subcellularLocation>
        <location evidence="1">Membrane</location>
    </subcellularLocation>
</comment>
<dbReference type="AlphaFoldDB" id="A0A1W0WAC7"/>
<gene>
    <name evidence="9" type="ORF">BV898_13512</name>
</gene>
<evidence type="ECO:0000256" key="3">
    <source>
        <dbReference type="ARBA" id="ARBA00022741"/>
    </source>
</evidence>
<evidence type="ECO:0000256" key="5">
    <source>
        <dbReference type="ARBA" id="ARBA00023136"/>
    </source>
</evidence>
<dbReference type="PANTHER" id="PTHR11920:SF335">
    <property type="entry name" value="GUANYLATE CYCLASE"/>
    <property type="match status" value="1"/>
</dbReference>
<proteinExistence type="predicted"/>
<accession>A0A1W0WAC7</accession>
<dbReference type="SMART" id="SM00044">
    <property type="entry name" value="CYCc"/>
    <property type="match status" value="1"/>
</dbReference>
<dbReference type="SUPFAM" id="SSF55073">
    <property type="entry name" value="Nucleotide cyclase"/>
    <property type="match status" value="1"/>
</dbReference>
<evidence type="ECO:0000313" key="10">
    <source>
        <dbReference type="Proteomes" id="UP000192578"/>
    </source>
</evidence>
<dbReference type="Pfam" id="PF00211">
    <property type="entry name" value="Guanylate_cyc"/>
    <property type="match status" value="1"/>
</dbReference>
<keyword evidence="10" id="KW-1185">Reference proteome</keyword>
<dbReference type="InterPro" id="IPR001054">
    <property type="entry name" value="A/G_cyclase"/>
</dbReference>
<keyword evidence="4" id="KW-1133">Transmembrane helix</keyword>
<dbReference type="GO" id="GO:0004016">
    <property type="term" value="F:adenylate cyclase activity"/>
    <property type="evidence" value="ECO:0007669"/>
    <property type="project" value="TreeGrafter"/>
</dbReference>
<dbReference type="Gene3D" id="3.30.70.1230">
    <property type="entry name" value="Nucleotide cyclase"/>
    <property type="match status" value="1"/>
</dbReference>
<dbReference type="GO" id="GO:0000166">
    <property type="term" value="F:nucleotide binding"/>
    <property type="evidence" value="ECO:0007669"/>
    <property type="project" value="UniProtKB-KW"/>
</dbReference>
<dbReference type="InterPro" id="IPR050401">
    <property type="entry name" value="Cyclic_nucleotide_synthase"/>
</dbReference>
<keyword evidence="9" id="KW-0675">Receptor</keyword>
<dbReference type="GO" id="GO:0005886">
    <property type="term" value="C:plasma membrane"/>
    <property type="evidence" value="ECO:0007669"/>
    <property type="project" value="TreeGrafter"/>
</dbReference>
<reference evidence="10" key="1">
    <citation type="submission" date="2017-01" db="EMBL/GenBank/DDBJ databases">
        <title>Comparative genomics of anhydrobiosis in the tardigrade Hypsibius dujardini.</title>
        <authorList>
            <person name="Yoshida Y."/>
            <person name="Koutsovoulos G."/>
            <person name="Laetsch D."/>
            <person name="Stevens L."/>
            <person name="Kumar S."/>
            <person name="Horikawa D."/>
            <person name="Ishino K."/>
            <person name="Komine S."/>
            <person name="Tomita M."/>
            <person name="Blaxter M."/>
            <person name="Arakawa K."/>
        </authorList>
    </citation>
    <scope>NUCLEOTIDE SEQUENCE [LARGE SCALE GENOMIC DNA]</scope>
    <source>
        <strain evidence="10">Z151</strain>
    </source>
</reference>
<evidence type="ECO:0000256" key="1">
    <source>
        <dbReference type="ARBA" id="ARBA00004370"/>
    </source>
</evidence>
<dbReference type="EMBL" id="MTYJ01000151">
    <property type="protein sequence ID" value="OQV12169.1"/>
    <property type="molecule type" value="Genomic_DNA"/>
</dbReference>
<evidence type="ECO:0000256" key="2">
    <source>
        <dbReference type="ARBA" id="ARBA00022692"/>
    </source>
</evidence>
<name>A0A1W0WAC7_HYPEX</name>
<keyword evidence="3" id="KW-0547">Nucleotide-binding</keyword>
<sequence>KKELQFESTNTIHRKIHEMVARCLESESHARPTATDLKRWLTTVRVPKKNFVELLLDRLEKHSASLEETVQSRTEALLDETRKVDDLLREILPSAIITKLRNHQPIIAEIFDSVTIMFSDIPAFGLIVAQSEPLEVIDFLNHLHTAFDRVVAQFDAYKVETINDSYVVASGLPVRNGDRHAEAICRLAQQLLRAGTAVHIPAWGYVTICPRIGINSANKIHVSSSTYELVEEARLRTKDAERDHLVFKARGFVPIKGKGLVNTFWLSSSAANDQQMAV</sequence>
<dbReference type="PROSITE" id="PS50125">
    <property type="entry name" value="GUANYLATE_CYCLASE_2"/>
    <property type="match status" value="1"/>
</dbReference>
<feature type="non-terminal residue" evidence="9">
    <location>
        <position position="1"/>
    </location>
</feature>
<dbReference type="GO" id="GO:0035556">
    <property type="term" value="P:intracellular signal transduction"/>
    <property type="evidence" value="ECO:0007669"/>
    <property type="project" value="InterPro"/>
</dbReference>
<dbReference type="Gene3D" id="6.10.250.780">
    <property type="match status" value="1"/>
</dbReference>
<dbReference type="GO" id="GO:0001653">
    <property type="term" value="F:peptide receptor activity"/>
    <property type="evidence" value="ECO:0007669"/>
    <property type="project" value="TreeGrafter"/>
</dbReference>
<keyword evidence="6" id="KW-0325">Glycoprotein</keyword>